<dbReference type="RefSeq" id="WP_114897954.1">
    <property type="nucleotide sequence ID" value="NZ_CP031222.1"/>
</dbReference>
<keyword evidence="4 10" id="KW-0698">rRNA processing</keyword>
<reference evidence="12 13" key="1">
    <citation type="submission" date="2018-07" db="EMBL/GenBank/DDBJ databases">
        <title>Genome sequencing of Moraxellaceae gen. HYN0046.</title>
        <authorList>
            <person name="Kim M."/>
            <person name="Yi H."/>
        </authorList>
    </citation>
    <scope>NUCLEOTIDE SEQUENCE [LARGE SCALE GENOMIC DNA]</scope>
    <source>
        <strain evidence="12 13">HYN0046</strain>
    </source>
</reference>
<evidence type="ECO:0000256" key="1">
    <source>
        <dbReference type="ARBA" id="ARBA00004496"/>
    </source>
</evidence>
<dbReference type="PIRSF" id="PIRSF015601">
    <property type="entry name" value="MTase_slr0722"/>
    <property type="match status" value="1"/>
</dbReference>
<keyword evidence="5 10" id="KW-0489">Methyltransferase</keyword>
<keyword evidence="13" id="KW-1185">Reference proteome</keyword>
<accession>A0A345P3I5</accession>
<dbReference type="InterPro" id="IPR029028">
    <property type="entry name" value="Alpha/beta_knot_MTases"/>
</dbReference>
<feature type="domain" description="Ribosomal RNA small subunit methyltransferase E methyltransferase" evidence="11">
    <location>
        <begin position="74"/>
        <end position="233"/>
    </location>
</feature>
<dbReference type="SUPFAM" id="SSF75217">
    <property type="entry name" value="alpha/beta knot"/>
    <property type="match status" value="1"/>
</dbReference>
<dbReference type="NCBIfam" id="TIGR00046">
    <property type="entry name" value="RsmE family RNA methyltransferase"/>
    <property type="match status" value="1"/>
</dbReference>
<dbReference type="AlphaFoldDB" id="A0A345P3I5"/>
<dbReference type="CDD" id="cd18084">
    <property type="entry name" value="RsmE-like"/>
    <property type="match status" value="1"/>
</dbReference>
<comment type="similarity">
    <text evidence="2 10">Belongs to the RNA methyltransferase RsmE family.</text>
</comment>
<comment type="catalytic activity">
    <reaction evidence="9 10">
        <text>uridine(1498) in 16S rRNA + S-adenosyl-L-methionine = N(3)-methyluridine(1498) in 16S rRNA + S-adenosyl-L-homocysteine + H(+)</text>
        <dbReference type="Rhea" id="RHEA:42920"/>
        <dbReference type="Rhea" id="RHEA-COMP:10283"/>
        <dbReference type="Rhea" id="RHEA-COMP:10284"/>
        <dbReference type="ChEBI" id="CHEBI:15378"/>
        <dbReference type="ChEBI" id="CHEBI:57856"/>
        <dbReference type="ChEBI" id="CHEBI:59789"/>
        <dbReference type="ChEBI" id="CHEBI:65315"/>
        <dbReference type="ChEBI" id="CHEBI:74502"/>
        <dbReference type="EC" id="2.1.1.193"/>
    </reaction>
</comment>
<keyword evidence="7 10" id="KW-0949">S-adenosyl-L-methionine</keyword>
<name>A0A345P3I5_9GAMM</name>
<evidence type="ECO:0000256" key="4">
    <source>
        <dbReference type="ARBA" id="ARBA00022552"/>
    </source>
</evidence>
<comment type="function">
    <text evidence="8 10">Specifically methylates the N3 position of the uracil ring of uridine 1498 (m3U1498) in 16S rRNA. Acts on the fully assembled 30S ribosomal subunit.</text>
</comment>
<dbReference type="EMBL" id="CP031222">
    <property type="protein sequence ID" value="AXI01844.1"/>
    <property type="molecule type" value="Genomic_DNA"/>
</dbReference>
<dbReference type="InterPro" id="IPR006700">
    <property type="entry name" value="RsmE"/>
</dbReference>
<dbReference type="Pfam" id="PF04452">
    <property type="entry name" value="Methyltrans_RNA"/>
    <property type="match status" value="1"/>
</dbReference>
<dbReference type="KEGG" id="mbah:HYN46_02490"/>
<evidence type="ECO:0000256" key="2">
    <source>
        <dbReference type="ARBA" id="ARBA00005528"/>
    </source>
</evidence>
<sequence length="235" mass="25739">MNLLLLEPADICDQQATLTDLRRLKHIHETLKLKVGDSIKIGVRDGWKGSAQIAEITSERVVLSDMVLDTQPPAKIPLTLVLALPRPLVLRRLITDAVTMGVERLVLLNSRAVEKSYWQSQVFDELQQLVVLGLEQAGDTIAPIIELRPRFRPFVEDELPALVEGKTAIVAHPYATQVAPIGLTSSCVLVVGAEGGFIPFEIDLLEKSGCQSVSLGQRILRTETAVPLLIGRLMG</sequence>
<evidence type="ECO:0000313" key="13">
    <source>
        <dbReference type="Proteomes" id="UP000253940"/>
    </source>
</evidence>
<dbReference type="GO" id="GO:0070475">
    <property type="term" value="P:rRNA base methylation"/>
    <property type="evidence" value="ECO:0007669"/>
    <property type="project" value="TreeGrafter"/>
</dbReference>
<evidence type="ECO:0000256" key="7">
    <source>
        <dbReference type="ARBA" id="ARBA00022691"/>
    </source>
</evidence>
<dbReference type="NCBIfam" id="NF008700">
    <property type="entry name" value="PRK11713.5-4"/>
    <property type="match status" value="1"/>
</dbReference>
<comment type="subcellular location">
    <subcellularLocation>
        <location evidence="1 10">Cytoplasm</location>
    </subcellularLocation>
</comment>
<evidence type="ECO:0000313" key="12">
    <source>
        <dbReference type="EMBL" id="AXI01844.1"/>
    </source>
</evidence>
<keyword evidence="6 10" id="KW-0808">Transferase</keyword>
<evidence type="ECO:0000256" key="6">
    <source>
        <dbReference type="ARBA" id="ARBA00022679"/>
    </source>
</evidence>
<dbReference type="Gene3D" id="3.40.1280.10">
    <property type="match status" value="1"/>
</dbReference>
<evidence type="ECO:0000256" key="10">
    <source>
        <dbReference type="PIRNR" id="PIRNR015601"/>
    </source>
</evidence>
<protein>
    <recommendedName>
        <fullName evidence="10">Ribosomal RNA small subunit methyltransferase E</fullName>
        <ecNumber evidence="10">2.1.1.193</ecNumber>
    </recommendedName>
</protein>
<dbReference type="PANTHER" id="PTHR30027">
    <property type="entry name" value="RIBOSOMAL RNA SMALL SUBUNIT METHYLTRANSFERASE E"/>
    <property type="match status" value="1"/>
</dbReference>
<evidence type="ECO:0000256" key="8">
    <source>
        <dbReference type="ARBA" id="ARBA00025699"/>
    </source>
</evidence>
<keyword evidence="3 10" id="KW-0963">Cytoplasm</keyword>
<dbReference type="EC" id="2.1.1.193" evidence="10"/>
<evidence type="ECO:0000256" key="9">
    <source>
        <dbReference type="ARBA" id="ARBA00047944"/>
    </source>
</evidence>
<dbReference type="InterPro" id="IPR046886">
    <property type="entry name" value="RsmE_MTase_dom"/>
</dbReference>
<evidence type="ECO:0000259" key="11">
    <source>
        <dbReference type="Pfam" id="PF04452"/>
    </source>
</evidence>
<dbReference type="GO" id="GO:0070042">
    <property type="term" value="F:rRNA (uridine-N3-)-methyltransferase activity"/>
    <property type="evidence" value="ECO:0007669"/>
    <property type="project" value="TreeGrafter"/>
</dbReference>
<evidence type="ECO:0000256" key="5">
    <source>
        <dbReference type="ARBA" id="ARBA00022603"/>
    </source>
</evidence>
<organism evidence="12 13">
    <name type="scientific">Aquirhabdus parva</name>
    <dbReference type="NCBI Taxonomy" id="2283318"/>
    <lineage>
        <taxon>Bacteria</taxon>
        <taxon>Pseudomonadati</taxon>
        <taxon>Pseudomonadota</taxon>
        <taxon>Gammaproteobacteria</taxon>
        <taxon>Moraxellales</taxon>
        <taxon>Moraxellaceae</taxon>
        <taxon>Aquirhabdus</taxon>
    </lineage>
</organism>
<dbReference type="PANTHER" id="PTHR30027:SF3">
    <property type="entry name" value="16S RRNA (URACIL(1498)-N(3))-METHYLTRANSFERASE"/>
    <property type="match status" value="1"/>
</dbReference>
<evidence type="ECO:0000256" key="3">
    <source>
        <dbReference type="ARBA" id="ARBA00022490"/>
    </source>
</evidence>
<dbReference type="InterPro" id="IPR029026">
    <property type="entry name" value="tRNA_m1G_MTases_N"/>
</dbReference>
<dbReference type="GO" id="GO:0005737">
    <property type="term" value="C:cytoplasm"/>
    <property type="evidence" value="ECO:0007669"/>
    <property type="project" value="UniProtKB-SubCell"/>
</dbReference>
<dbReference type="OrthoDB" id="9815641at2"/>
<proteinExistence type="inferred from homology"/>
<dbReference type="Proteomes" id="UP000253940">
    <property type="component" value="Chromosome"/>
</dbReference>
<gene>
    <name evidence="12" type="ORF">HYN46_02490</name>
</gene>